<dbReference type="InterPro" id="IPR002781">
    <property type="entry name" value="TM_pro_TauE-like"/>
</dbReference>
<feature type="transmembrane region" description="Helical" evidence="8">
    <location>
        <begin position="185"/>
        <end position="204"/>
    </location>
</feature>
<keyword evidence="3" id="KW-0813">Transport</keyword>
<keyword evidence="10" id="KW-1185">Reference proteome</keyword>
<dbReference type="PANTHER" id="PTHR30269">
    <property type="entry name" value="TRANSMEMBRANE PROTEIN YFCA"/>
    <property type="match status" value="1"/>
</dbReference>
<feature type="transmembrane region" description="Helical" evidence="8">
    <location>
        <begin position="143"/>
        <end position="173"/>
    </location>
</feature>
<feature type="transmembrane region" description="Helical" evidence="8">
    <location>
        <begin position="75"/>
        <end position="97"/>
    </location>
</feature>
<dbReference type="Pfam" id="PF01925">
    <property type="entry name" value="TauE"/>
    <property type="match status" value="1"/>
</dbReference>
<reference evidence="9 10" key="1">
    <citation type="journal article" date="2015" name="Genome Announc.">
        <title>Expanding the biotechnology potential of lactobacilli through comparative genomics of 213 strains and associated genera.</title>
        <authorList>
            <person name="Sun Z."/>
            <person name="Harris H.M."/>
            <person name="McCann A."/>
            <person name="Guo C."/>
            <person name="Argimon S."/>
            <person name="Zhang W."/>
            <person name="Yang X."/>
            <person name="Jeffery I.B."/>
            <person name="Cooney J.C."/>
            <person name="Kagawa T.F."/>
            <person name="Liu W."/>
            <person name="Song Y."/>
            <person name="Salvetti E."/>
            <person name="Wrobel A."/>
            <person name="Rasinkangas P."/>
            <person name="Parkhill J."/>
            <person name="Rea M.C."/>
            <person name="O'Sullivan O."/>
            <person name="Ritari J."/>
            <person name="Douillard F.P."/>
            <person name="Paul Ross R."/>
            <person name="Yang R."/>
            <person name="Briner A.E."/>
            <person name="Felis G.E."/>
            <person name="de Vos W.M."/>
            <person name="Barrangou R."/>
            <person name="Klaenhammer T.R."/>
            <person name="Caufield P.W."/>
            <person name="Cui Y."/>
            <person name="Zhang H."/>
            <person name="O'Toole P.W."/>
        </authorList>
    </citation>
    <scope>NUCLEOTIDE SEQUENCE [LARGE SCALE GENOMIC DNA]</scope>
    <source>
        <strain evidence="9 10">DSM 16045</strain>
    </source>
</reference>
<accession>A0A0R1VFD2</accession>
<dbReference type="AlphaFoldDB" id="A0A0R1VFD2"/>
<keyword evidence="6 8" id="KW-1133">Transmembrane helix</keyword>
<comment type="subcellular location">
    <subcellularLocation>
        <location evidence="1 8">Cell membrane</location>
        <topology evidence="1 8">Multi-pass membrane protein</topology>
    </subcellularLocation>
</comment>
<evidence type="ECO:0000256" key="4">
    <source>
        <dbReference type="ARBA" id="ARBA00022475"/>
    </source>
</evidence>
<evidence type="ECO:0000256" key="5">
    <source>
        <dbReference type="ARBA" id="ARBA00022692"/>
    </source>
</evidence>
<keyword evidence="4 8" id="KW-1003">Cell membrane</keyword>
<gene>
    <name evidence="9" type="ORF">FC60_GL001539</name>
</gene>
<evidence type="ECO:0000256" key="2">
    <source>
        <dbReference type="ARBA" id="ARBA00009142"/>
    </source>
</evidence>
<dbReference type="RefSeq" id="WP_056937001.1">
    <property type="nucleotide sequence ID" value="NZ_AZFN01000006.1"/>
</dbReference>
<evidence type="ECO:0000313" key="9">
    <source>
        <dbReference type="EMBL" id="KRM02843.1"/>
    </source>
</evidence>
<feature type="transmembrane region" description="Helical" evidence="8">
    <location>
        <begin position="103"/>
        <end position="122"/>
    </location>
</feature>
<protein>
    <recommendedName>
        <fullName evidence="8">Probable membrane transporter protein</fullName>
    </recommendedName>
</protein>
<evidence type="ECO:0000256" key="6">
    <source>
        <dbReference type="ARBA" id="ARBA00022989"/>
    </source>
</evidence>
<feature type="transmembrane region" description="Helical" evidence="8">
    <location>
        <begin position="237"/>
        <end position="256"/>
    </location>
</feature>
<evidence type="ECO:0000313" key="10">
    <source>
        <dbReference type="Proteomes" id="UP000051739"/>
    </source>
</evidence>
<name>A0A0R1VFD2_9LACO</name>
<evidence type="ECO:0000256" key="8">
    <source>
        <dbReference type="RuleBase" id="RU363041"/>
    </source>
</evidence>
<dbReference type="GO" id="GO:0005886">
    <property type="term" value="C:plasma membrane"/>
    <property type="evidence" value="ECO:0007669"/>
    <property type="project" value="UniProtKB-SubCell"/>
</dbReference>
<evidence type="ECO:0000256" key="3">
    <source>
        <dbReference type="ARBA" id="ARBA00022448"/>
    </source>
</evidence>
<keyword evidence="7 8" id="KW-0472">Membrane</keyword>
<comment type="similarity">
    <text evidence="2 8">Belongs to the 4-toluene sulfonate uptake permease (TSUP) (TC 2.A.102) family.</text>
</comment>
<keyword evidence="5 8" id="KW-0812">Transmembrane</keyword>
<dbReference type="PATRIC" id="fig|1423749.3.peg.1592"/>
<dbReference type="PANTHER" id="PTHR30269:SF0">
    <property type="entry name" value="MEMBRANE TRANSPORTER PROTEIN YFCA-RELATED"/>
    <property type="match status" value="1"/>
</dbReference>
<organism evidence="9 10">
    <name type="scientific">Limosilactobacillus gastricus DSM 16045</name>
    <dbReference type="NCBI Taxonomy" id="1423749"/>
    <lineage>
        <taxon>Bacteria</taxon>
        <taxon>Bacillati</taxon>
        <taxon>Bacillota</taxon>
        <taxon>Bacilli</taxon>
        <taxon>Lactobacillales</taxon>
        <taxon>Lactobacillaceae</taxon>
        <taxon>Limosilactobacillus</taxon>
    </lineage>
</organism>
<evidence type="ECO:0000256" key="1">
    <source>
        <dbReference type="ARBA" id="ARBA00004651"/>
    </source>
</evidence>
<feature type="transmembrane region" description="Helical" evidence="8">
    <location>
        <begin position="43"/>
        <end position="63"/>
    </location>
</feature>
<sequence length="257" mass="27837">MGTLLFWAALAVVGFLAGLVSSAAGLASLISYPALLMFGLNPIMANVTNTFGTITSSGSALLASIPELKHSAKQILRILPITIVGAVIGSFLLFMIPEAQFKHLVPFFMLFAAVTLLWPRRLKKGQSLKEESKQIKHARLRNLFAYIGVWLVSIYQGYFGAGAGVLVLTLFTVINRDQTYATNNAIKNVSIAVTNILSVIIYAFETTILWGYVLPMAVGYFFGGLVGPRIVRYVPTRVMQIIVGIGALILAVALAVW</sequence>
<proteinExistence type="inferred from homology"/>
<dbReference type="EMBL" id="AZFN01000006">
    <property type="protein sequence ID" value="KRM02843.1"/>
    <property type="molecule type" value="Genomic_DNA"/>
</dbReference>
<dbReference type="Proteomes" id="UP000051739">
    <property type="component" value="Unassembled WGS sequence"/>
</dbReference>
<dbReference type="InterPro" id="IPR052017">
    <property type="entry name" value="TSUP"/>
</dbReference>
<evidence type="ECO:0000256" key="7">
    <source>
        <dbReference type="ARBA" id="ARBA00023136"/>
    </source>
</evidence>
<comment type="caution">
    <text evidence="9">The sequence shown here is derived from an EMBL/GenBank/DDBJ whole genome shotgun (WGS) entry which is preliminary data.</text>
</comment>